<feature type="transmembrane region" description="Helical" evidence="1">
    <location>
        <begin position="189"/>
        <end position="218"/>
    </location>
</feature>
<feature type="transmembrane region" description="Helical" evidence="1">
    <location>
        <begin position="29"/>
        <end position="51"/>
    </location>
</feature>
<protein>
    <recommendedName>
        <fullName evidence="4">Oligosaccharide repeat unit polymerase</fullName>
    </recommendedName>
</protein>
<keyword evidence="1" id="KW-1133">Transmembrane helix</keyword>
<feature type="transmembrane region" description="Helical" evidence="1">
    <location>
        <begin position="409"/>
        <end position="427"/>
    </location>
</feature>
<sequence>MIPFVAPVIALLVAWLGWPLIRTHSSARLAWLAVSFAFLFWYWLPGFNVLVGGNLGLEEVRPDPTIAALTVWPLLFHHLAALAAIALVARLVPDHPPRPYTLTIPEVPVGLFAVSGMAIVIVWLFAAEGPAFLLQLLTGAASAREALSYDNFSASAADSLRALLEILALYAAVMLIAHTTLGRRLDSAAALLGFAGLAIAFVGSGTRAVIMMGVVAMVLAATSGARVPPRPGGRTRQLVIGGLAATVLLIPIAAALAARSTLAVEESNPLFDLFFVNNDMFRELVFVNDQMQGYRSQSARDFILTPFTYMLPSFLGFSKAIPDHLLAFNMARTEIDLILGAGNVFPGLIGDFTLAFGPAGPLWFGLFIGTFTAALTLLARLRPGGAAPLSLQIALCAWLFFSFRNLHPGLALLFTTAFAALLLLRTLHPDPEKSLTKDTVSV</sequence>
<organism evidence="2 3">
    <name type="scientific">Sandaracinobacteroides saxicola</name>
    <dbReference type="NCBI Taxonomy" id="2759707"/>
    <lineage>
        <taxon>Bacteria</taxon>
        <taxon>Pseudomonadati</taxon>
        <taxon>Pseudomonadota</taxon>
        <taxon>Alphaproteobacteria</taxon>
        <taxon>Sphingomonadales</taxon>
        <taxon>Sphingosinicellaceae</taxon>
        <taxon>Sandaracinobacteroides</taxon>
    </lineage>
</organism>
<dbReference type="RefSeq" id="WP_182297730.1">
    <property type="nucleotide sequence ID" value="NZ_CP059851.1"/>
</dbReference>
<keyword evidence="3" id="KW-1185">Reference proteome</keyword>
<feature type="transmembrane region" description="Helical" evidence="1">
    <location>
        <begin position="386"/>
        <end position="403"/>
    </location>
</feature>
<dbReference type="EMBL" id="CP059851">
    <property type="protein sequence ID" value="QMW23907.1"/>
    <property type="molecule type" value="Genomic_DNA"/>
</dbReference>
<feature type="transmembrane region" description="Helical" evidence="1">
    <location>
        <begin position="71"/>
        <end position="92"/>
    </location>
</feature>
<feature type="transmembrane region" description="Helical" evidence="1">
    <location>
        <begin position="6"/>
        <end position="22"/>
    </location>
</feature>
<dbReference type="AlphaFoldDB" id="A0A7G5IKL5"/>
<feature type="transmembrane region" description="Helical" evidence="1">
    <location>
        <begin position="159"/>
        <end position="177"/>
    </location>
</feature>
<feature type="transmembrane region" description="Helical" evidence="1">
    <location>
        <begin position="104"/>
        <end position="126"/>
    </location>
</feature>
<keyword evidence="1" id="KW-0472">Membrane</keyword>
<evidence type="ECO:0000313" key="2">
    <source>
        <dbReference type="EMBL" id="QMW23907.1"/>
    </source>
</evidence>
<accession>A0A7G5IKL5</accession>
<dbReference type="Proteomes" id="UP000515292">
    <property type="component" value="Chromosome"/>
</dbReference>
<proteinExistence type="predicted"/>
<feature type="transmembrane region" description="Helical" evidence="1">
    <location>
        <begin position="362"/>
        <end position="379"/>
    </location>
</feature>
<keyword evidence="1" id="KW-0812">Transmembrane</keyword>
<name>A0A7G5IKL5_9SPHN</name>
<feature type="transmembrane region" description="Helical" evidence="1">
    <location>
        <begin position="238"/>
        <end position="258"/>
    </location>
</feature>
<reference evidence="2 3" key="1">
    <citation type="submission" date="2020-07" db="EMBL/GenBank/DDBJ databases">
        <title>Complete genome sequence for Sandaracinobacter sp. M6.</title>
        <authorList>
            <person name="Tang Y."/>
            <person name="Liu Q."/>
            <person name="Guo Z."/>
            <person name="Lei P."/>
            <person name="Huang B."/>
        </authorList>
    </citation>
    <scope>NUCLEOTIDE SEQUENCE [LARGE SCALE GENOMIC DNA]</scope>
    <source>
        <strain evidence="2 3">M6</strain>
    </source>
</reference>
<dbReference type="KEGG" id="sand:H3309_05395"/>
<evidence type="ECO:0000256" key="1">
    <source>
        <dbReference type="SAM" id="Phobius"/>
    </source>
</evidence>
<evidence type="ECO:0000313" key="3">
    <source>
        <dbReference type="Proteomes" id="UP000515292"/>
    </source>
</evidence>
<evidence type="ECO:0008006" key="4">
    <source>
        <dbReference type="Google" id="ProtNLM"/>
    </source>
</evidence>
<gene>
    <name evidence="2" type="ORF">H3309_05395</name>
</gene>